<reference evidence="1" key="2">
    <citation type="journal article" date="2015" name="Fish Shellfish Immunol.">
        <title>Early steps in the European eel (Anguilla anguilla)-Vibrio vulnificus interaction in the gills: Role of the RtxA13 toxin.</title>
        <authorList>
            <person name="Callol A."/>
            <person name="Pajuelo D."/>
            <person name="Ebbesson L."/>
            <person name="Teles M."/>
            <person name="MacKenzie S."/>
            <person name="Amaro C."/>
        </authorList>
    </citation>
    <scope>NUCLEOTIDE SEQUENCE</scope>
</reference>
<evidence type="ECO:0000313" key="1">
    <source>
        <dbReference type="EMBL" id="JAH49637.1"/>
    </source>
</evidence>
<reference evidence="1" key="1">
    <citation type="submission" date="2014-11" db="EMBL/GenBank/DDBJ databases">
        <authorList>
            <person name="Amaro Gonzalez C."/>
        </authorList>
    </citation>
    <scope>NUCLEOTIDE SEQUENCE</scope>
</reference>
<dbReference type="EMBL" id="GBXM01058940">
    <property type="protein sequence ID" value="JAH49637.1"/>
    <property type="molecule type" value="Transcribed_RNA"/>
</dbReference>
<proteinExistence type="predicted"/>
<organism evidence="1">
    <name type="scientific">Anguilla anguilla</name>
    <name type="common">European freshwater eel</name>
    <name type="synonym">Muraena anguilla</name>
    <dbReference type="NCBI Taxonomy" id="7936"/>
    <lineage>
        <taxon>Eukaryota</taxon>
        <taxon>Metazoa</taxon>
        <taxon>Chordata</taxon>
        <taxon>Craniata</taxon>
        <taxon>Vertebrata</taxon>
        <taxon>Euteleostomi</taxon>
        <taxon>Actinopterygii</taxon>
        <taxon>Neopterygii</taxon>
        <taxon>Teleostei</taxon>
        <taxon>Anguilliformes</taxon>
        <taxon>Anguillidae</taxon>
        <taxon>Anguilla</taxon>
    </lineage>
</organism>
<sequence>MVSKSIVMPIT</sequence>
<name>A0A0E9T881_ANGAN</name>
<protein>
    <submittedName>
        <fullName evidence="1">Uncharacterized protein</fullName>
    </submittedName>
</protein>
<accession>A0A0E9T881</accession>